<dbReference type="InterPro" id="IPR001969">
    <property type="entry name" value="Aspartic_peptidase_AS"/>
</dbReference>
<dbReference type="EMBL" id="CADCXV010000972">
    <property type="protein sequence ID" value="CAB0039636.1"/>
    <property type="molecule type" value="Genomic_DNA"/>
</dbReference>
<dbReference type="AlphaFoldDB" id="A0A6H5IQS5"/>
<reference evidence="2 3" key="1">
    <citation type="submission" date="2020-02" db="EMBL/GenBank/DDBJ databases">
        <authorList>
            <person name="Ferguson B K."/>
        </authorList>
    </citation>
    <scope>NUCLEOTIDE SEQUENCE [LARGE SCALE GENOMIC DNA]</scope>
</reference>
<proteinExistence type="predicted"/>
<dbReference type="PANTHER" id="PTHR19446">
    <property type="entry name" value="REVERSE TRANSCRIPTASES"/>
    <property type="match status" value="1"/>
</dbReference>
<sequence>ASGATPTHLSVCTRRRAATTSTSTAAAVICGSASDISFDDGSSDLRRLHMLIDTGAEVSVIPKEAVPSAELSSFKLFNADSTPIDTYGSHSLERLGEAFDELRSDVYVAEAQAEDDVVFQGLELELSQVRMFSARWKRQRLVLMLKPSKPAFEPSSYRPLCMLDTAGKLLERIIADRLEAFTEGPAGLADSQFGFRKGRSTIDAIQKVLSTAKAAISG</sequence>
<dbReference type="OrthoDB" id="6778504at2759"/>
<dbReference type="Proteomes" id="UP000479190">
    <property type="component" value="Unassembled WGS sequence"/>
</dbReference>
<evidence type="ECO:0000313" key="2">
    <source>
        <dbReference type="EMBL" id="CAB0039636.1"/>
    </source>
</evidence>
<organism evidence="2 3">
    <name type="scientific">Trichogramma brassicae</name>
    <dbReference type="NCBI Taxonomy" id="86971"/>
    <lineage>
        <taxon>Eukaryota</taxon>
        <taxon>Metazoa</taxon>
        <taxon>Ecdysozoa</taxon>
        <taxon>Arthropoda</taxon>
        <taxon>Hexapoda</taxon>
        <taxon>Insecta</taxon>
        <taxon>Pterygota</taxon>
        <taxon>Neoptera</taxon>
        <taxon>Endopterygota</taxon>
        <taxon>Hymenoptera</taxon>
        <taxon>Apocrita</taxon>
        <taxon>Proctotrupomorpha</taxon>
        <taxon>Chalcidoidea</taxon>
        <taxon>Trichogrammatidae</taxon>
        <taxon>Trichogramma</taxon>
    </lineage>
</organism>
<evidence type="ECO:0000259" key="1">
    <source>
        <dbReference type="PROSITE" id="PS50175"/>
    </source>
</evidence>
<dbReference type="InterPro" id="IPR001995">
    <property type="entry name" value="Peptidase_A2_cat"/>
</dbReference>
<dbReference type="GO" id="GO:0004190">
    <property type="term" value="F:aspartic-type endopeptidase activity"/>
    <property type="evidence" value="ECO:0007669"/>
    <property type="project" value="InterPro"/>
</dbReference>
<accession>A0A6H5IQS5</accession>
<keyword evidence="3" id="KW-1185">Reference proteome</keyword>
<dbReference type="PROSITE" id="PS00141">
    <property type="entry name" value="ASP_PROTEASE"/>
    <property type="match status" value="1"/>
</dbReference>
<dbReference type="PROSITE" id="PS50175">
    <property type="entry name" value="ASP_PROT_RETROV"/>
    <property type="match status" value="1"/>
</dbReference>
<evidence type="ECO:0000313" key="3">
    <source>
        <dbReference type="Proteomes" id="UP000479190"/>
    </source>
</evidence>
<protein>
    <recommendedName>
        <fullName evidence="1">Peptidase A2 domain-containing protein</fullName>
    </recommendedName>
</protein>
<name>A0A6H5IQS5_9HYME</name>
<dbReference type="GO" id="GO:0006508">
    <property type="term" value="P:proteolysis"/>
    <property type="evidence" value="ECO:0007669"/>
    <property type="project" value="InterPro"/>
</dbReference>
<gene>
    <name evidence="2" type="ORF">TBRA_LOCUS11375</name>
</gene>
<feature type="domain" description="Peptidase A2" evidence="1">
    <location>
        <begin position="48"/>
        <end position="67"/>
    </location>
</feature>
<feature type="non-terminal residue" evidence="2">
    <location>
        <position position="1"/>
    </location>
</feature>